<keyword evidence="4" id="KW-1185">Reference proteome</keyword>
<feature type="signal peptide" evidence="2">
    <location>
        <begin position="1"/>
        <end position="30"/>
    </location>
</feature>
<dbReference type="AlphaFoldDB" id="A6G9G8"/>
<protein>
    <submittedName>
        <fullName evidence="3">Uncharacterized protein</fullName>
    </submittedName>
</protein>
<evidence type="ECO:0000256" key="1">
    <source>
        <dbReference type="SAM" id="MobiDB-lite"/>
    </source>
</evidence>
<dbReference type="OrthoDB" id="5507690at2"/>
<keyword evidence="2" id="KW-0732">Signal</keyword>
<proteinExistence type="predicted"/>
<dbReference type="Proteomes" id="UP000005801">
    <property type="component" value="Unassembled WGS sequence"/>
</dbReference>
<feature type="compositionally biased region" description="Basic and acidic residues" evidence="1">
    <location>
        <begin position="30"/>
        <end position="42"/>
    </location>
</feature>
<dbReference type="STRING" id="391625.PPSIR1_24869"/>
<dbReference type="EMBL" id="ABCS01000045">
    <property type="protein sequence ID" value="EDM77476.1"/>
    <property type="molecule type" value="Genomic_DNA"/>
</dbReference>
<gene>
    <name evidence="3" type="ORF">PPSIR1_24869</name>
</gene>
<evidence type="ECO:0000313" key="4">
    <source>
        <dbReference type="Proteomes" id="UP000005801"/>
    </source>
</evidence>
<reference evidence="3 4" key="1">
    <citation type="submission" date="2007-06" db="EMBL/GenBank/DDBJ databases">
        <authorList>
            <person name="Shimkets L."/>
            <person name="Ferriera S."/>
            <person name="Johnson J."/>
            <person name="Kravitz S."/>
            <person name="Beeson K."/>
            <person name="Sutton G."/>
            <person name="Rogers Y.-H."/>
            <person name="Friedman R."/>
            <person name="Frazier M."/>
            <person name="Venter J.C."/>
        </authorList>
    </citation>
    <scope>NUCLEOTIDE SEQUENCE [LARGE SCALE GENOMIC DNA]</scope>
    <source>
        <strain evidence="3 4">SIR-1</strain>
    </source>
</reference>
<evidence type="ECO:0000313" key="3">
    <source>
        <dbReference type="EMBL" id="EDM77476.1"/>
    </source>
</evidence>
<comment type="caution">
    <text evidence="3">The sequence shown here is derived from an EMBL/GenBank/DDBJ whole genome shotgun (WGS) entry which is preliminary data.</text>
</comment>
<organism evidence="3 4">
    <name type="scientific">Plesiocystis pacifica SIR-1</name>
    <dbReference type="NCBI Taxonomy" id="391625"/>
    <lineage>
        <taxon>Bacteria</taxon>
        <taxon>Pseudomonadati</taxon>
        <taxon>Myxococcota</taxon>
        <taxon>Polyangia</taxon>
        <taxon>Nannocystales</taxon>
        <taxon>Nannocystaceae</taxon>
        <taxon>Plesiocystis</taxon>
    </lineage>
</organism>
<name>A6G9G8_9BACT</name>
<accession>A6G9G8</accession>
<evidence type="ECO:0000256" key="2">
    <source>
        <dbReference type="SAM" id="SignalP"/>
    </source>
</evidence>
<feature type="chain" id="PRO_5002693789" evidence="2">
    <location>
        <begin position="31"/>
        <end position="428"/>
    </location>
</feature>
<dbReference type="RefSeq" id="WP_006973363.1">
    <property type="nucleotide sequence ID" value="NZ_ABCS01000045.1"/>
</dbReference>
<feature type="region of interest" description="Disordered" evidence="1">
    <location>
        <begin position="30"/>
        <end position="59"/>
    </location>
</feature>
<sequence length="428" mass="45641">MFERPSPLRALVAVSCVALLALGGACGPKAEDLETDGSKADEGAADGSAPAKPEAPAKIDPTLGALASTECRDAMRALGGLEALRTKGGRPDAKAAQAHWQTLEPWVKAMDRNLGRVPVRTQGRDVALAGQHAAQMGAAERDEDVQRALVGLTTQIRLVAFLEARRLLTVASDAKPDEAREPELLASQWDTAWCLWQGAVQPLARRVDASPTRGGEDWEATITAAFTEGRAAIDGSTHDPAITMARRQVIEKGSYALIHRLILDRAAAGEDPTGPFEAGALLDLLEDRIEDRNGPGLARMRKAVYGPVRDLEVAELERDLAVAFIKRARKYCDEAVTGGSLGTPEAIKGAWEGRIYSQVVITTMGPALSDAGFDADAYLADWDDYIEAVTAADSEAAAAISARLVEWNCAYQDRLEIAACTSSANETE</sequence>
<dbReference type="PROSITE" id="PS51257">
    <property type="entry name" value="PROKAR_LIPOPROTEIN"/>
    <property type="match status" value="1"/>
</dbReference>